<gene>
    <name evidence="10" type="ORF">SAMN04488095_0891</name>
</gene>
<feature type="transmembrane region" description="Helical" evidence="9">
    <location>
        <begin position="57"/>
        <end position="76"/>
    </location>
</feature>
<keyword evidence="4" id="KW-0997">Cell inner membrane</keyword>
<evidence type="ECO:0000256" key="1">
    <source>
        <dbReference type="ARBA" id="ARBA00004429"/>
    </source>
</evidence>
<protein>
    <recommendedName>
        <fullName evidence="12">Sulphur transport domain-containing protein</fullName>
    </recommendedName>
</protein>
<keyword evidence="11" id="KW-1185">Reference proteome</keyword>
<evidence type="ECO:0000313" key="11">
    <source>
        <dbReference type="Proteomes" id="UP000199110"/>
    </source>
</evidence>
<dbReference type="PANTHER" id="PTHR30574:SF1">
    <property type="entry name" value="SULPHUR TRANSPORT DOMAIN-CONTAINING PROTEIN"/>
    <property type="match status" value="1"/>
</dbReference>
<dbReference type="STRING" id="390807.SAMN04488095_0891"/>
<comment type="similarity">
    <text evidence="8">Belongs to the TsuA/YedE (TC 9.B.102) family.</text>
</comment>
<evidence type="ECO:0000256" key="6">
    <source>
        <dbReference type="ARBA" id="ARBA00022989"/>
    </source>
</evidence>
<evidence type="ECO:0000256" key="4">
    <source>
        <dbReference type="ARBA" id="ARBA00022519"/>
    </source>
</evidence>
<keyword evidence="5 9" id="KW-0812">Transmembrane</keyword>
<organism evidence="10 11">
    <name type="scientific">Jannaschia pohangensis</name>
    <dbReference type="NCBI Taxonomy" id="390807"/>
    <lineage>
        <taxon>Bacteria</taxon>
        <taxon>Pseudomonadati</taxon>
        <taxon>Pseudomonadota</taxon>
        <taxon>Alphaproteobacteria</taxon>
        <taxon>Rhodobacterales</taxon>
        <taxon>Roseobacteraceae</taxon>
        <taxon>Jannaschia</taxon>
    </lineage>
</organism>
<dbReference type="RefSeq" id="WP_092777479.1">
    <property type="nucleotide sequence ID" value="NZ_FORA01000001.1"/>
</dbReference>
<dbReference type="GO" id="GO:0005886">
    <property type="term" value="C:plasma membrane"/>
    <property type="evidence" value="ECO:0007669"/>
    <property type="project" value="UniProtKB-SubCell"/>
</dbReference>
<dbReference type="AlphaFoldDB" id="A0A1I3IB75"/>
<feature type="transmembrane region" description="Helical" evidence="9">
    <location>
        <begin position="6"/>
        <end position="31"/>
    </location>
</feature>
<keyword evidence="3" id="KW-1003">Cell membrane</keyword>
<evidence type="ECO:0000256" key="7">
    <source>
        <dbReference type="ARBA" id="ARBA00023136"/>
    </source>
</evidence>
<evidence type="ECO:0000313" key="10">
    <source>
        <dbReference type="EMBL" id="SFI45176.1"/>
    </source>
</evidence>
<comment type="subcellular location">
    <subcellularLocation>
        <location evidence="1">Cell inner membrane</location>
        <topology evidence="1">Multi-pass membrane protein</topology>
    </subcellularLocation>
</comment>
<keyword evidence="2" id="KW-0813">Transport</keyword>
<evidence type="ECO:0000256" key="2">
    <source>
        <dbReference type="ARBA" id="ARBA00022448"/>
    </source>
</evidence>
<evidence type="ECO:0000256" key="8">
    <source>
        <dbReference type="ARBA" id="ARBA00035655"/>
    </source>
</evidence>
<dbReference type="EMBL" id="FORA01000001">
    <property type="protein sequence ID" value="SFI45176.1"/>
    <property type="molecule type" value="Genomic_DNA"/>
</dbReference>
<feature type="transmembrane region" description="Helical" evidence="9">
    <location>
        <begin position="82"/>
        <end position="101"/>
    </location>
</feature>
<dbReference type="InterPro" id="IPR007272">
    <property type="entry name" value="Sulf_transp_TsuA/YedE"/>
</dbReference>
<keyword evidence="7 9" id="KW-0472">Membrane</keyword>
<evidence type="ECO:0000256" key="9">
    <source>
        <dbReference type="SAM" id="Phobius"/>
    </source>
</evidence>
<proteinExistence type="inferred from homology"/>
<dbReference type="OrthoDB" id="9814020at2"/>
<accession>A0A1I3IB75</accession>
<reference evidence="10 11" key="1">
    <citation type="submission" date="2016-10" db="EMBL/GenBank/DDBJ databases">
        <authorList>
            <person name="de Groot N.N."/>
        </authorList>
    </citation>
    <scope>NUCLEOTIDE SEQUENCE [LARGE SCALE GENOMIC DNA]</scope>
    <source>
        <strain evidence="10 11">DSM 19073</strain>
    </source>
</reference>
<dbReference type="Proteomes" id="UP000199110">
    <property type="component" value="Unassembled WGS sequence"/>
</dbReference>
<keyword evidence="6 9" id="KW-1133">Transmembrane helix</keyword>
<evidence type="ECO:0008006" key="12">
    <source>
        <dbReference type="Google" id="ProtNLM"/>
    </source>
</evidence>
<feature type="transmembrane region" description="Helical" evidence="9">
    <location>
        <begin position="122"/>
        <end position="139"/>
    </location>
</feature>
<dbReference type="PANTHER" id="PTHR30574">
    <property type="entry name" value="INNER MEMBRANE PROTEIN YEDE"/>
    <property type="match status" value="1"/>
</dbReference>
<evidence type="ECO:0000256" key="3">
    <source>
        <dbReference type="ARBA" id="ARBA00022475"/>
    </source>
</evidence>
<evidence type="ECO:0000256" key="5">
    <source>
        <dbReference type="ARBA" id="ARBA00022692"/>
    </source>
</evidence>
<sequence>MDGILWDLGAVIRACIGGLMIGGAAALLLLVNGRIMGASGLLGGLIDRTGDAPRERLAFLAALAGAPTLAVLALGLPATNITSNWVLLVAAGLLVGIGTRLGSGCTSGHGICGLSRLSPRSFAAVLTFIAAGILTVRVLG</sequence>
<name>A0A1I3IB75_9RHOB</name>